<accession>A0AA40B6K9</accession>
<dbReference type="EMBL" id="JAUIRO010000002">
    <property type="protein sequence ID" value="KAK0728641.1"/>
    <property type="molecule type" value="Genomic_DNA"/>
</dbReference>
<proteinExistence type="predicted"/>
<dbReference type="GeneID" id="85316881"/>
<evidence type="ECO:0000313" key="2">
    <source>
        <dbReference type="Proteomes" id="UP001172101"/>
    </source>
</evidence>
<evidence type="ECO:0000313" key="1">
    <source>
        <dbReference type="EMBL" id="KAK0728641.1"/>
    </source>
</evidence>
<sequence>MVVFLCGILRCIAWACVVLYSFIACTTCEVSVLERLLFSCVSVQRITWQQLSGGLFCSPTSTRFCSSTAV</sequence>
<dbReference type="RefSeq" id="XP_060301496.1">
    <property type="nucleotide sequence ID" value="XM_060433611.1"/>
</dbReference>
<reference evidence="1" key="1">
    <citation type="submission" date="2023-06" db="EMBL/GenBank/DDBJ databases">
        <title>Genome-scale phylogeny and comparative genomics of the fungal order Sordariales.</title>
        <authorList>
            <consortium name="Lawrence Berkeley National Laboratory"/>
            <person name="Hensen N."/>
            <person name="Bonometti L."/>
            <person name="Westerberg I."/>
            <person name="Brannstrom I.O."/>
            <person name="Guillou S."/>
            <person name="Cros-Aarteil S."/>
            <person name="Calhoun S."/>
            <person name="Haridas S."/>
            <person name="Kuo A."/>
            <person name="Mondo S."/>
            <person name="Pangilinan J."/>
            <person name="Riley R."/>
            <person name="LaButti K."/>
            <person name="Andreopoulos B."/>
            <person name="Lipzen A."/>
            <person name="Chen C."/>
            <person name="Yanf M."/>
            <person name="Daum C."/>
            <person name="Ng V."/>
            <person name="Clum A."/>
            <person name="Steindorff A."/>
            <person name="Ohm R."/>
            <person name="Martin F."/>
            <person name="Silar P."/>
            <person name="Natvig D."/>
            <person name="Lalanne C."/>
            <person name="Gautier V."/>
            <person name="Ament-velasquez S.L."/>
            <person name="Kruys A."/>
            <person name="Hutchinson M.I."/>
            <person name="Powell A.J."/>
            <person name="Barry K."/>
            <person name="Miller A.N."/>
            <person name="Grigoriev I.V."/>
            <person name="Debuchy R."/>
            <person name="Gladieux P."/>
            <person name="Thoren M.H."/>
            <person name="Johannesson H."/>
        </authorList>
    </citation>
    <scope>NUCLEOTIDE SEQUENCE</scope>
    <source>
        <strain evidence="1">SMH2392-1A</strain>
    </source>
</reference>
<dbReference type="Proteomes" id="UP001172101">
    <property type="component" value="Unassembled WGS sequence"/>
</dbReference>
<comment type="caution">
    <text evidence="1">The sequence shown here is derived from an EMBL/GenBank/DDBJ whole genome shotgun (WGS) entry which is preliminary data.</text>
</comment>
<organism evidence="1 2">
    <name type="scientific">Lasiosphaeria miniovina</name>
    <dbReference type="NCBI Taxonomy" id="1954250"/>
    <lineage>
        <taxon>Eukaryota</taxon>
        <taxon>Fungi</taxon>
        <taxon>Dikarya</taxon>
        <taxon>Ascomycota</taxon>
        <taxon>Pezizomycotina</taxon>
        <taxon>Sordariomycetes</taxon>
        <taxon>Sordariomycetidae</taxon>
        <taxon>Sordariales</taxon>
        <taxon>Lasiosphaeriaceae</taxon>
        <taxon>Lasiosphaeria</taxon>
    </lineage>
</organism>
<name>A0AA40B6K9_9PEZI</name>
<gene>
    <name evidence="1" type="ORF">B0T26DRAFT_180155</name>
</gene>
<dbReference type="AlphaFoldDB" id="A0AA40B6K9"/>
<keyword evidence="2" id="KW-1185">Reference proteome</keyword>
<protein>
    <submittedName>
        <fullName evidence="1">Uncharacterized protein</fullName>
    </submittedName>
</protein>